<evidence type="ECO:0000313" key="13">
    <source>
        <dbReference type="EMBL" id="SOB60755.1"/>
    </source>
</evidence>
<dbReference type="OrthoDB" id="5448087at2"/>
<dbReference type="GO" id="GO:0000155">
    <property type="term" value="F:phosphorelay sensor kinase activity"/>
    <property type="evidence" value="ECO:0007669"/>
    <property type="project" value="InterPro"/>
</dbReference>
<keyword evidence="6" id="KW-0808">Transferase</keyword>
<protein>
    <recommendedName>
        <fullName evidence="3">histidine kinase</fullName>
        <ecNumber evidence="3">2.7.13.3</ecNumber>
    </recommendedName>
</protein>
<feature type="domain" description="Histidine kinase" evidence="11">
    <location>
        <begin position="174"/>
        <end position="379"/>
    </location>
</feature>
<comment type="subcellular location">
    <subcellularLocation>
        <location evidence="2">Cell membrane</location>
        <topology evidence="2">Multi-pass membrane protein</topology>
    </subcellularLocation>
</comment>
<keyword evidence="14" id="KW-1185">Reference proteome</keyword>
<accession>A0A2C8FD97</accession>
<evidence type="ECO:0000256" key="9">
    <source>
        <dbReference type="ARBA" id="ARBA00022840"/>
    </source>
</evidence>
<reference evidence="14" key="1">
    <citation type="submission" date="2017-09" db="EMBL/GenBank/DDBJ databases">
        <authorList>
            <person name="Regsiter A."/>
            <person name="William W."/>
        </authorList>
    </citation>
    <scope>NUCLEOTIDE SEQUENCE [LARGE SCALE GENOMIC DNA]</scope>
    <source>
        <strain evidence="14">500-1</strain>
    </source>
</reference>
<dbReference type="Proteomes" id="UP000219215">
    <property type="component" value="Chromosome DPRO"/>
</dbReference>
<evidence type="ECO:0000259" key="11">
    <source>
        <dbReference type="PROSITE" id="PS50109"/>
    </source>
</evidence>
<dbReference type="PANTHER" id="PTHR44936:SF10">
    <property type="entry name" value="SENSOR PROTEIN RSTB"/>
    <property type="match status" value="1"/>
</dbReference>
<dbReference type="Gene3D" id="3.30.565.10">
    <property type="entry name" value="Histidine kinase-like ATPase, C-terminal domain"/>
    <property type="match status" value="1"/>
</dbReference>
<proteinExistence type="predicted"/>
<dbReference type="Gene3D" id="1.10.287.130">
    <property type="match status" value="1"/>
</dbReference>
<dbReference type="SMART" id="SM00387">
    <property type="entry name" value="HATPase_c"/>
    <property type="match status" value="1"/>
</dbReference>
<dbReference type="EC" id="2.7.13.3" evidence="3"/>
<evidence type="ECO:0000256" key="2">
    <source>
        <dbReference type="ARBA" id="ARBA00004651"/>
    </source>
</evidence>
<evidence type="ECO:0000256" key="8">
    <source>
        <dbReference type="ARBA" id="ARBA00022777"/>
    </source>
</evidence>
<dbReference type="SUPFAM" id="SSF55874">
    <property type="entry name" value="ATPase domain of HSP90 chaperone/DNA topoisomerase II/histidine kinase"/>
    <property type="match status" value="1"/>
</dbReference>
<dbReference type="EMBL" id="LT907975">
    <property type="protein sequence ID" value="SOB60755.1"/>
    <property type="molecule type" value="Genomic_DNA"/>
</dbReference>
<dbReference type="InterPro" id="IPR036097">
    <property type="entry name" value="HisK_dim/P_sf"/>
</dbReference>
<dbReference type="InterPro" id="IPR004358">
    <property type="entry name" value="Sig_transdc_His_kin-like_C"/>
</dbReference>
<dbReference type="Gene3D" id="3.40.50.2300">
    <property type="match status" value="1"/>
</dbReference>
<dbReference type="PROSITE" id="PS50109">
    <property type="entry name" value="HIS_KIN"/>
    <property type="match status" value="1"/>
</dbReference>
<dbReference type="GO" id="GO:0005524">
    <property type="term" value="F:ATP binding"/>
    <property type="evidence" value="ECO:0007669"/>
    <property type="project" value="UniProtKB-KW"/>
</dbReference>
<name>A0A2C8FD97_9BACT</name>
<dbReference type="Pfam" id="PF02518">
    <property type="entry name" value="HATPase_c"/>
    <property type="match status" value="1"/>
</dbReference>
<evidence type="ECO:0000256" key="7">
    <source>
        <dbReference type="ARBA" id="ARBA00022741"/>
    </source>
</evidence>
<evidence type="ECO:0000256" key="3">
    <source>
        <dbReference type="ARBA" id="ARBA00012438"/>
    </source>
</evidence>
<dbReference type="SUPFAM" id="SSF47384">
    <property type="entry name" value="Homodimeric domain of signal transducing histidine kinase"/>
    <property type="match status" value="1"/>
</dbReference>
<dbReference type="InterPro" id="IPR005467">
    <property type="entry name" value="His_kinase_dom"/>
</dbReference>
<keyword evidence="9" id="KW-0067">ATP-binding</keyword>
<keyword evidence="4" id="KW-0472">Membrane</keyword>
<dbReference type="Pfam" id="PF00072">
    <property type="entry name" value="Response_reg"/>
    <property type="match status" value="1"/>
</dbReference>
<evidence type="ECO:0000256" key="6">
    <source>
        <dbReference type="ARBA" id="ARBA00022679"/>
    </source>
</evidence>
<keyword evidence="5 10" id="KW-0597">Phosphoprotein</keyword>
<dbReference type="SUPFAM" id="SSF52172">
    <property type="entry name" value="CheY-like"/>
    <property type="match status" value="1"/>
</dbReference>
<dbReference type="InterPro" id="IPR001789">
    <property type="entry name" value="Sig_transdc_resp-reg_receiver"/>
</dbReference>
<dbReference type="RefSeq" id="WP_097013435.1">
    <property type="nucleotide sequence ID" value="NZ_LT907975.1"/>
</dbReference>
<dbReference type="PROSITE" id="PS50110">
    <property type="entry name" value="RESPONSE_REGULATORY"/>
    <property type="match status" value="1"/>
</dbReference>
<keyword evidence="7" id="KW-0547">Nucleotide-binding</keyword>
<dbReference type="InterPro" id="IPR050980">
    <property type="entry name" value="2C_sensor_his_kinase"/>
</dbReference>
<feature type="domain" description="Response regulatory" evidence="12">
    <location>
        <begin position="27"/>
        <end position="151"/>
    </location>
</feature>
<organism evidence="13 14">
    <name type="scientific">Pseudodesulfovibrio profundus</name>
    <dbReference type="NCBI Taxonomy" id="57320"/>
    <lineage>
        <taxon>Bacteria</taxon>
        <taxon>Pseudomonadati</taxon>
        <taxon>Thermodesulfobacteriota</taxon>
        <taxon>Desulfovibrionia</taxon>
        <taxon>Desulfovibrionales</taxon>
        <taxon>Desulfovibrionaceae</taxon>
    </lineage>
</organism>
<comment type="catalytic activity">
    <reaction evidence="1">
        <text>ATP + protein L-histidine = ADP + protein N-phospho-L-histidine.</text>
        <dbReference type="EC" id="2.7.13.3"/>
    </reaction>
</comment>
<evidence type="ECO:0000256" key="4">
    <source>
        <dbReference type="ARBA" id="ARBA00022475"/>
    </source>
</evidence>
<dbReference type="GO" id="GO:0005886">
    <property type="term" value="C:plasma membrane"/>
    <property type="evidence" value="ECO:0007669"/>
    <property type="project" value="UniProtKB-SubCell"/>
</dbReference>
<evidence type="ECO:0000259" key="12">
    <source>
        <dbReference type="PROSITE" id="PS50110"/>
    </source>
</evidence>
<sequence length="384" mass="42717">MNDTLLFADEQDDSTTAAGELSGSTWKVLIVDDQPDVHNVTKLVLEGYTFQGRQVTCLSAYSGAEAKQLILDHPDAAVVLLDVVMETRKAGLEVAEYIRSTVRNQLLRIILRTGQAGEAPERDVVTQLDINDYRQKTELTADRLITAVTTAIRSYRDLKVINDSRRGLHLLAMSIAHQVRNRTIAIAGFANIIRRKELPEGVEEYLETILEESAKLEGMVNDVTSFASVHMKEVSACNVRELLERAMERVEQGLDASHNIQWKLMTPDQSILVDPELFVEAMGAILDNCVDFSGNTPTIEITVHPERLSCMIEIVDYGTGISQADLPFVYDPFFTRKPDGSGMGLCIVRRVAMEHQWDVAINSVEGKGTTVKVVIPRREMTGVD</sequence>
<dbReference type="CDD" id="cd00082">
    <property type="entry name" value="HisKA"/>
    <property type="match status" value="1"/>
</dbReference>
<dbReference type="PRINTS" id="PR00344">
    <property type="entry name" value="BCTRLSENSOR"/>
</dbReference>
<dbReference type="PANTHER" id="PTHR44936">
    <property type="entry name" value="SENSOR PROTEIN CREC"/>
    <property type="match status" value="1"/>
</dbReference>
<keyword evidence="4" id="KW-1003">Cell membrane</keyword>
<dbReference type="InterPro" id="IPR011006">
    <property type="entry name" value="CheY-like_superfamily"/>
</dbReference>
<evidence type="ECO:0000256" key="1">
    <source>
        <dbReference type="ARBA" id="ARBA00000085"/>
    </source>
</evidence>
<gene>
    <name evidence="13" type="ORF">DPRO_3838</name>
</gene>
<dbReference type="InterPro" id="IPR036890">
    <property type="entry name" value="HATPase_C_sf"/>
</dbReference>
<dbReference type="SMART" id="SM00448">
    <property type="entry name" value="REC"/>
    <property type="match status" value="1"/>
</dbReference>
<feature type="modified residue" description="4-aspartylphosphate" evidence="10">
    <location>
        <position position="82"/>
    </location>
</feature>
<dbReference type="KEGG" id="pprf:DPRO_3838"/>
<dbReference type="InterPro" id="IPR003594">
    <property type="entry name" value="HATPase_dom"/>
</dbReference>
<evidence type="ECO:0000313" key="14">
    <source>
        <dbReference type="Proteomes" id="UP000219215"/>
    </source>
</evidence>
<evidence type="ECO:0000256" key="10">
    <source>
        <dbReference type="PROSITE-ProRule" id="PRU00169"/>
    </source>
</evidence>
<dbReference type="AlphaFoldDB" id="A0A2C8FD97"/>
<evidence type="ECO:0000256" key="5">
    <source>
        <dbReference type="ARBA" id="ARBA00022553"/>
    </source>
</evidence>
<dbReference type="InterPro" id="IPR003661">
    <property type="entry name" value="HisK_dim/P_dom"/>
</dbReference>
<keyword evidence="8 13" id="KW-0418">Kinase</keyword>